<dbReference type="Proteomes" id="UP000184330">
    <property type="component" value="Unassembled WGS sequence"/>
</dbReference>
<gene>
    <name evidence="1" type="ORF">PAC_09847</name>
</gene>
<evidence type="ECO:0000313" key="2">
    <source>
        <dbReference type="Proteomes" id="UP000184330"/>
    </source>
</evidence>
<accession>A0A1L7X4M7</accession>
<dbReference type="AlphaFoldDB" id="A0A1L7X4M7"/>
<proteinExistence type="predicted"/>
<protein>
    <submittedName>
        <fullName evidence="1">Uncharacterized protein</fullName>
    </submittedName>
</protein>
<evidence type="ECO:0000313" key="1">
    <source>
        <dbReference type="EMBL" id="CZR59952.1"/>
    </source>
</evidence>
<dbReference type="EMBL" id="FJOG01000015">
    <property type="protein sequence ID" value="CZR59952.1"/>
    <property type="molecule type" value="Genomic_DNA"/>
</dbReference>
<sequence length="107" mass="11763">MQPATNEENACILHGWKTAVEVLQVKQSWHLPLQVAMATTLRSAAPLLANDNTCKIDHATRKDDCYCEAVEQMLLEVPTKYSSACWLRGEVVAGGNKDSGSIKEETC</sequence>
<keyword evidence="2" id="KW-1185">Reference proteome</keyword>
<name>A0A1L7X4M7_9HELO</name>
<reference evidence="1 2" key="1">
    <citation type="submission" date="2016-03" db="EMBL/GenBank/DDBJ databases">
        <authorList>
            <person name="Ploux O."/>
        </authorList>
    </citation>
    <scope>NUCLEOTIDE SEQUENCE [LARGE SCALE GENOMIC DNA]</scope>
    <source>
        <strain evidence="1 2">UAMH 11012</strain>
    </source>
</reference>
<organism evidence="1 2">
    <name type="scientific">Phialocephala subalpina</name>
    <dbReference type="NCBI Taxonomy" id="576137"/>
    <lineage>
        <taxon>Eukaryota</taxon>
        <taxon>Fungi</taxon>
        <taxon>Dikarya</taxon>
        <taxon>Ascomycota</taxon>
        <taxon>Pezizomycotina</taxon>
        <taxon>Leotiomycetes</taxon>
        <taxon>Helotiales</taxon>
        <taxon>Mollisiaceae</taxon>
        <taxon>Phialocephala</taxon>
        <taxon>Phialocephala fortinii species complex</taxon>
    </lineage>
</organism>